<keyword evidence="2" id="KW-0238">DNA-binding</keyword>
<dbReference type="PROSITE" id="PS51118">
    <property type="entry name" value="HTH_HXLR"/>
    <property type="match status" value="1"/>
</dbReference>
<dbReference type="AlphaFoldDB" id="A0A9Q9E315"/>
<dbReference type="GO" id="GO:0003677">
    <property type="term" value="F:DNA binding"/>
    <property type="evidence" value="ECO:0007669"/>
    <property type="project" value="UniProtKB-KW"/>
</dbReference>
<keyword evidence="1" id="KW-0805">Transcription regulation</keyword>
<protein>
    <submittedName>
        <fullName evidence="5">Helix-turn-helix transcriptional regulator</fullName>
    </submittedName>
</protein>
<evidence type="ECO:0000256" key="1">
    <source>
        <dbReference type="ARBA" id="ARBA00023015"/>
    </source>
</evidence>
<dbReference type="SUPFAM" id="SSF46785">
    <property type="entry name" value="Winged helix' DNA-binding domain"/>
    <property type="match status" value="1"/>
</dbReference>
<accession>A0A9Q9E315</accession>
<dbReference type="PANTHER" id="PTHR33204:SF37">
    <property type="entry name" value="HTH-TYPE TRANSCRIPTIONAL REGULATOR YODB"/>
    <property type="match status" value="1"/>
</dbReference>
<dbReference type="Pfam" id="PF01638">
    <property type="entry name" value="HxlR"/>
    <property type="match status" value="1"/>
</dbReference>
<dbReference type="InterPro" id="IPR036390">
    <property type="entry name" value="WH_DNA-bd_sf"/>
</dbReference>
<dbReference type="PANTHER" id="PTHR33204">
    <property type="entry name" value="TRANSCRIPTIONAL REGULATOR, MARR FAMILY"/>
    <property type="match status" value="1"/>
</dbReference>
<dbReference type="InterPro" id="IPR002577">
    <property type="entry name" value="HTH_HxlR"/>
</dbReference>
<dbReference type="Gene3D" id="1.10.10.10">
    <property type="entry name" value="Winged helix-like DNA-binding domain superfamily/Winged helix DNA-binding domain"/>
    <property type="match status" value="1"/>
</dbReference>
<reference evidence="5" key="1">
    <citation type="submission" date="2022-05" db="EMBL/GenBank/DDBJ databases">
        <authorList>
            <person name="Oliphant S.A."/>
            <person name="Watson-Haigh N.S."/>
            <person name="Sumby K.M."/>
            <person name="Gardner J.M."/>
            <person name="Jiranek V."/>
        </authorList>
    </citation>
    <scope>NUCLEOTIDE SEQUENCE</scope>
    <source>
        <strain evidence="5">KI4_B1</strain>
    </source>
</reference>
<name>A0A9Q9E315_9LACO</name>
<evidence type="ECO:0000313" key="6">
    <source>
        <dbReference type="Proteomes" id="UP001055911"/>
    </source>
</evidence>
<keyword evidence="6" id="KW-1185">Reference proteome</keyword>
<evidence type="ECO:0000256" key="2">
    <source>
        <dbReference type="ARBA" id="ARBA00023125"/>
    </source>
</evidence>
<evidence type="ECO:0000313" key="5">
    <source>
        <dbReference type="EMBL" id="USS89389.1"/>
    </source>
</evidence>
<dbReference type="EMBL" id="CP097119">
    <property type="protein sequence ID" value="USS89389.1"/>
    <property type="molecule type" value="Genomic_DNA"/>
</dbReference>
<organism evidence="5 6">
    <name type="scientific">Fructilactobacillus cliffordii</name>
    <dbReference type="NCBI Taxonomy" id="2940299"/>
    <lineage>
        <taxon>Bacteria</taxon>
        <taxon>Bacillati</taxon>
        <taxon>Bacillota</taxon>
        <taxon>Bacilli</taxon>
        <taxon>Lactobacillales</taxon>
        <taxon>Lactobacillaceae</taxon>
        <taxon>Fructilactobacillus</taxon>
    </lineage>
</organism>
<gene>
    <name evidence="5" type="ORF">M3M40_00860</name>
</gene>
<keyword evidence="3" id="KW-0804">Transcription</keyword>
<evidence type="ECO:0000256" key="3">
    <source>
        <dbReference type="ARBA" id="ARBA00023163"/>
    </source>
</evidence>
<evidence type="ECO:0000259" key="4">
    <source>
        <dbReference type="PROSITE" id="PS51118"/>
    </source>
</evidence>
<proteinExistence type="predicted"/>
<dbReference type="InterPro" id="IPR036388">
    <property type="entry name" value="WH-like_DNA-bd_sf"/>
</dbReference>
<dbReference type="RefSeq" id="WP_252766939.1">
    <property type="nucleotide sequence ID" value="NZ_CP097119.1"/>
</dbReference>
<sequence>MATEQNLDDCPIQPVVDIISGKWTAYVLWEIYNGNNHYGGMVRALPGISTRTLSTRLKMLEQREIITRTVFNTNPPTVAYQLTEKGKALAPILTSMKEWSERFKETN</sequence>
<dbReference type="Proteomes" id="UP001055911">
    <property type="component" value="Chromosome"/>
</dbReference>
<feature type="domain" description="HTH hxlR-type" evidence="4">
    <location>
        <begin position="10"/>
        <end position="107"/>
    </location>
</feature>